<keyword evidence="1 2" id="KW-0238">DNA-binding</keyword>
<dbReference type="PROSITE" id="PS01081">
    <property type="entry name" value="HTH_TETR_1"/>
    <property type="match status" value="1"/>
</dbReference>
<dbReference type="PANTHER" id="PTHR30055:SF222">
    <property type="entry name" value="REGULATORY PROTEIN"/>
    <property type="match status" value="1"/>
</dbReference>
<evidence type="ECO:0000313" key="4">
    <source>
        <dbReference type="EMBL" id="GAN37080.1"/>
    </source>
</evidence>
<accession>A0A0C9NYH9</accession>
<sequence>MASSADNILHQTQLFTNFTAKQKLIIIAAIEVFAEKGYAAASTKEIALRAGVAEGNIYSRFTNKRGLLNAIIAPVLSQMFPDELDDFIKSRLHQDYVSLETFLTVLIKDRVTFLKDNAQIIKIVLSELLNDTQVRAQVVDGFTTQYWESMTHDLNAMVKRGLIVDWPLEDILRTMWSMTGGLILGFLYFDQPLDANTVNHAITAAIKALSPN</sequence>
<evidence type="ECO:0000256" key="1">
    <source>
        <dbReference type="ARBA" id="ARBA00023125"/>
    </source>
</evidence>
<feature type="domain" description="HTH tetR-type" evidence="3">
    <location>
        <begin position="19"/>
        <end position="79"/>
    </location>
</feature>
<comment type="caution">
    <text evidence="4">The sequence shown here is derived from an EMBL/GenBank/DDBJ whole genome shotgun (WGS) entry which is preliminary data.</text>
</comment>
<dbReference type="Pfam" id="PF00440">
    <property type="entry name" value="TetR_N"/>
    <property type="match status" value="1"/>
</dbReference>
<dbReference type="SUPFAM" id="SSF46689">
    <property type="entry name" value="Homeodomain-like"/>
    <property type="match status" value="1"/>
</dbReference>
<evidence type="ECO:0000313" key="5">
    <source>
        <dbReference type="Proteomes" id="UP000032552"/>
    </source>
</evidence>
<feature type="DNA-binding region" description="H-T-H motif" evidence="2">
    <location>
        <begin position="42"/>
        <end position="61"/>
    </location>
</feature>
<proteinExistence type="predicted"/>
<reference evidence="5" key="1">
    <citation type="submission" date="2014-05" db="EMBL/GenBank/DDBJ databases">
        <title>Whole genome sequencing of Lactobacillus casei NRIC0644.</title>
        <authorList>
            <person name="Atarashi H."/>
            <person name="Yoshida Y."/>
            <person name="Fujimura S."/>
            <person name="Tanaka N."/>
            <person name="Shiwa Y."/>
            <person name="Yoshikawa H."/>
            <person name="Okada S."/>
            <person name="Nakagawa J."/>
        </authorList>
    </citation>
    <scope>NUCLEOTIDE SEQUENCE [LARGE SCALE GENOMIC DNA]</scope>
    <source>
        <strain evidence="5">NRIC0644</strain>
    </source>
</reference>
<protein>
    <submittedName>
        <fullName evidence="4">Transcriptional regulator</fullName>
    </submittedName>
</protein>
<dbReference type="EMBL" id="BAYM01000096">
    <property type="protein sequence ID" value="GAN37080.1"/>
    <property type="molecule type" value="Genomic_DNA"/>
</dbReference>
<evidence type="ECO:0000256" key="2">
    <source>
        <dbReference type="PROSITE-ProRule" id="PRU00335"/>
    </source>
</evidence>
<evidence type="ECO:0000259" key="3">
    <source>
        <dbReference type="PROSITE" id="PS50977"/>
    </source>
</evidence>
<dbReference type="InterPro" id="IPR001647">
    <property type="entry name" value="HTH_TetR"/>
</dbReference>
<dbReference type="PROSITE" id="PS50977">
    <property type="entry name" value="HTH_TETR_2"/>
    <property type="match status" value="1"/>
</dbReference>
<dbReference type="GO" id="GO:0003677">
    <property type="term" value="F:DNA binding"/>
    <property type="evidence" value="ECO:0007669"/>
    <property type="project" value="UniProtKB-UniRule"/>
</dbReference>
<dbReference type="InterPro" id="IPR023772">
    <property type="entry name" value="DNA-bd_HTH_TetR-type_CS"/>
</dbReference>
<dbReference type="InterPro" id="IPR009057">
    <property type="entry name" value="Homeodomain-like_sf"/>
</dbReference>
<dbReference type="InterPro" id="IPR036271">
    <property type="entry name" value="Tet_transcr_reg_TetR-rel_C_sf"/>
</dbReference>
<dbReference type="GeneID" id="57088781"/>
<gene>
    <name evidence="4" type="ORF">LC0644_1669</name>
</gene>
<dbReference type="SUPFAM" id="SSF48498">
    <property type="entry name" value="Tetracyclin repressor-like, C-terminal domain"/>
    <property type="match status" value="1"/>
</dbReference>
<dbReference type="Proteomes" id="UP000032552">
    <property type="component" value="Unassembled WGS sequence"/>
</dbReference>
<dbReference type="Gene3D" id="1.10.357.10">
    <property type="entry name" value="Tetracycline Repressor, domain 2"/>
    <property type="match status" value="1"/>
</dbReference>
<organism evidence="4 5">
    <name type="scientific">Lacticaseibacillus paracasei NRIC 0644</name>
    <dbReference type="NCBI Taxonomy" id="1435038"/>
    <lineage>
        <taxon>Bacteria</taxon>
        <taxon>Bacillati</taxon>
        <taxon>Bacillota</taxon>
        <taxon>Bacilli</taxon>
        <taxon>Lactobacillales</taxon>
        <taxon>Lactobacillaceae</taxon>
        <taxon>Lacticaseibacillus</taxon>
    </lineage>
</organism>
<dbReference type="SMR" id="A0A0C9NYH9"/>
<dbReference type="PANTHER" id="PTHR30055">
    <property type="entry name" value="HTH-TYPE TRANSCRIPTIONAL REGULATOR RUTR"/>
    <property type="match status" value="1"/>
</dbReference>
<dbReference type="PRINTS" id="PR00455">
    <property type="entry name" value="HTHTETR"/>
</dbReference>
<dbReference type="AlphaFoldDB" id="A0A0C9NYH9"/>
<name>A0A0C9NYH9_LACPA</name>
<dbReference type="GO" id="GO:0006355">
    <property type="term" value="P:regulation of DNA-templated transcription"/>
    <property type="evidence" value="ECO:0007669"/>
    <property type="project" value="UniProtKB-ARBA"/>
</dbReference>
<dbReference type="RefSeq" id="WP_003568509.1">
    <property type="nucleotide sequence ID" value="NZ_BAYM01000096.1"/>
</dbReference>
<dbReference type="InterPro" id="IPR050109">
    <property type="entry name" value="HTH-type_TetR-like_transc_reg"/>
</dbReference>